<dbReference type="InterPro" id="IPR001374">
    <property type="entry name" value="R3H_dom"/>
</dbReference>
<feature type="compositionally biased region" description="Basic and acidic residues" evidence="9">
    <location>
        <begin position="280"/>
        <end position="294"/>
    </location>
</feature>
<dbReference type="EMBL" id="MU839011">
    <property type="protein sequence ID" value="KAK1766367.1"/>
    <property type="molecule type" value="Genomic_DNA"/>
</dbReference>
<evidence type="ECO:0000256" key="7">
    <source>
        <dbReference type="ARBA" id="ARBA00023187"/>
    </source>
</evidence>
<accession>A0AAJ0BYU0</accession>
<dbReference type="PROSITE" id="PS50174">
    <property type="entry name" value="G_PATCH"/>
    <property type="match status" value="1"/>
</dbReference>
<keyword evidence="13" id="KW-1185">Reference proteome</keyword>
<protein>
    <recommendedName>
        <fullName evidence="4">Protein SQS1</fullName>
    </recommendedName>
</protein>
<organism evidence="12 13">
    <name type="scientific">Phialemonium atrogriseum</name>
    <dbReference type="NCBI Taxonomy" id="1093897"/>
    <lineage>
        <taxon>Eukaryota</taxon>
        <taxon>Fungi</taxon>
        <taxon>Dikarya</taxon>
        <taxon>Ascomycota</taxon>
        <taxon>Pezizomycotina</taxon>
        <taxon>Sordariomycetes</taxon>
        <taxon>Sordariomycetidae</taxon>
        <taxon>Cephalothecales</taxon>
        <taxon>Cephalothecaceae</taxon>
        <taxon>Phialemonium</taxon>
    </lineage>
</organism>
<evidence type="ECO:0000259" key="10">
    <source>
        <dbReference type="PROSITE" id="PS50174"/>
    </source>
</evidence>
<comment type="similarity">
    <text evidence="3">Belongs to the SQS1 family.</text>
</comment>
<evidence type="ECO:0000256" key="2">
    <source>
        <dbReference type="ARBA" id="ARBA00004496"/>
    </source>
</evidence>
<dbReference type="GeneID" id="85315641"/>
<evidence type="ECO:0000256" key="1">
    <source>
        <dbReference type="ARBA" id="ARBA00004123"/>
    </source>
</evidence>
<keyword evidence="6" id="KW-0507">mRNA processing</keyword>
<evidence type="ECO:0000256" key="4">
    <source>
        <dbReference type="ARBA" id="ARBA00018964"/>
    </source>
</evidence>
<name>A0AAJ0BYU0_9PEZI</name>
<dbReference type="RefSeq" id="XP_060282580.1">
    <property type="nucleotide sequence ID" value="XM_060432454.1"/>
</dbReference>
<feature type="region of interest" description="Disordered" evidence="9">
    <location>
        <begin position="80"/>
        <end position="192"/>
    </location>
</feature>
<reference evidence="12" key="1">
    <citation type="submission" date="2023-06" db="EMBL/GenBank/DDBJ databases">
        <title>Genome-scale phylogeny and comparative genomics of the fungal order Sordariales.</title>
        <authorList>
            <consortium name="Lawrence Berkeley National Laboratory"/>
            <person name="Hensen N."/>
            <person name="Bonometti L."/>
            <person name="Westerberg I."/>
            <person name="Brannstrom I.O."/>
            <person name="Guillou S."/>
            <person name="Cros-Aarteil S."/>
            <person name="Calhoun S."/>
            <person name="Haridas S."/>
            <person name="Kuo A."/>
            <person name="Mondo S."/>
            <person name="Pangilinan J."/>
            <person name="Riley R."/>
            <person name="Labutti K."/>
            <person name="Andreopoulos B."/>
            <person name="Lipzen A."/>
            <person name="Chen C."/>
            <person name="Yanf M."/>
            <person name="Daum C."/>
            <person name="Ng V."/>
            <person name="Clum A."/>
            <person name="Steindorff A."/>
            <person name="Ohm R."/>
            <person name="Martin F."/>
            <person name="Silar P."/>
            <person name="Natvig D."/>
            <person name="Lalanne C."/>
            <person name="Gautier V."/>
            <person name="Ament-Velasquez S.L."/>
            <person name="Kruys A."/>
            <person name="Hutchinson M.I."/>
            <person name="Powell A.J."/>
            <person name="Barry K."/>
            <person name="Miller A.N."/>
            <person name="Grigoriev I.V."/>
            <person name="Debuchy R."/>
            <person name="Gladieux P."/>
            <person name="Thoren M.H."/>
            <person name="Johannesson H."/>
        </authorList>
    </citation>
    <scope>NUCLEOTIDE SEQUENCE</scope>
    <source>
        <strain evidence="12">8032-3</strain>
    </source>
</reference>
<evidence type="ECO:0000256" key="8">
    <source>
        <dbReference type="ARBA" id="ARBA00023242"/>
    </source>
</evidence>
<proteinExistence type="inferred from homology"/>
<dbReference type="AlphaFoldDB" id="A0AAJ0BYU0"/>
<evidence type="ECO:0000259" key="11">
    <source>
        <dbReference type="PROSITE" id="PS51061"/>
    </source>
</evidence>
<dbReference type="InterPro" id="IPR036867">
    <property type="entry name" value="R3H_dom_sf"/>
</dbReference>
<evidence type="ECO:0000256" key="3">
    <source>
        <dbReference type="ARBA" id="ARBA00010306"/>
    </source>
</evidence>
<sequence length="656" mass="71756">MPQKKKKNGRPLAGAKAARMRSAAAQHSDGDFMSAFQKNIATTQGFTMRDEARNTGQHQSTWGREKLRGKPITFVSAGLIEPLKDLESNDDPKHGLTSPGLEQPAEVTAKPSVTEEQAVERASASTPVQHPNGGDSENGSSRQPGAAETANHPGFYFDLAGDANLKKPSLPPATIPVVTSPAAESEESDSSEVIVFKGRSGLSRNNGAKQSRITLDEINLEIRAVERSFPAEPKSDSTPTHHNALPGQRFPDVDHLDTKSEEDAAILADYIANMAEDSDQDRPYSRLFNHRDLGGDEQSGLDQSTDETGSADEEGDTEEDEADKSQDPSESIGPDPMMDDETLARLLSKQEELGMGGEELLLSDMYLDTDDTGHAAGSSRQSNKPYKPQRTTKYQIPSASAVADAFDDIDLMDWNRPSLQNFTKGRRRKPIFDVADPVLELNMQAAWETDRERKKQRKLAREELRAQGLLGKHANPDDPRVKYPSGMTLEDIKVEVRAFLLSPEEQILQLPPMDKSARKILHELANRFNIKSHSTGSGDQRRPTLHRTKRTFTYVEDHFEAAIARVSRKYFPRLDMKGKAPQRRAGGGAGHSAVSCREGEVVGASAPELGQDNKGRAMLEKMGWSTGTALGAMDNKGILQPVAHVVKRTKAGLGQG</sequence>
<comment type="caution">
    <text evidence="12">The sequence shown here is derived from an EMBL/GenBank/DDBJ whole genome shotgun (WGS) entry which is preliminary data.</text>
</comment>
<feature type="region of interest" description="Disordered" evidence="9">
    <location>
        <begin position="1"/>
        <end position="30"/>
    </location>
</feature>
<keyword evidence="8" id="KW-0539">Nucleus</keyword>
<dbReference type="PROSITE" id="PS51061">
    <property type="entry name" value="R3H"/>
    <property type="match status" value="1"/>
</dbReference>
<dbReference type="Gene3D" id="3.30.1370.50">
    <property type="entry name" value="R3H-like domain"/>
    <property type="match status" value="1"/>
</dbReference>
<feature type="domain" description="R3H" evidence="11">
    <location>
        <begin position="486"/>
        <end position="549"/>
    </location>
</feature>
<dbReference type="GO" id="GO:0008380">
    <property type="term" value="P:RNA splicing"/>
    <property type="evidence" value="ECO:0007669"/>
    <property type="project" value="UniProtKB-KW"/>
</dbReference>
<dbReference type="Pfam" id="PF01424">
    <property type="entry name" value="R3H"/>
    <property type="match status" value="1"/>
</dbReference>
<dbReference type="Pfam" id="PF01585">
    <property type="entry name" value="G-patch"/>
    <property type="match status" value="1"/>
</dbReference>
<dbReference type="SMART" id="SM00443">
    <property type="entry name" value="G_patch"/>
    <property type="match status" value="1"/>
</dbReference>
<comment type="subcellular location">
    <subcellularLocation>
        <location evidence="2">Cytoplasm</location>
    </subcellularLocation>
    <subcellularLocation>
        <location evidence="1">Nucleus</location>
    </subcellularLocation>
</comment>
<dbReference type="Proteomes" id="UP001244011">
    <property type="component" value="Unassembled WGS sequence"/>
</dbReference>
<keyword evidence="7" id="KW-0508">mRNA splicing</keyword>
<feature type="region of interest" description="Disordered" evidence="9">
    <location>
        <begin position="44"/>
        <end position="68"/>
    </location>
</feature>
<dbReference type="PANTHER" id="PTHR14195">
    <property type="entry name" value="G PATCH DOMAIN CONTAINING PROTEIN 2"/>
    <property type="match status" value="1"/>
</dbReference>
<evidence type="ECO:0000256" key="5">
    <source>
        <dbReference type="ARBA" id="ARBA00022490"/>
    </source>
</evidence>
<dbReference type="GO" id="GO:0005634">
    <property type="term" value="C:nucleus"/>
    <property type="evidence" value="ECO:0007669"/>
    <property type="project" value="UniProtKB-SubCell"/>
</dbReference>
<gene>
    <name evidence="12" type="ORF">QBC33DRAFT_611596</name>
</gene>
<dbReference type="GO" id="GO:0003676">
    <property type="term" value="F:nucleic acid binding"/>
    <property type="evidence" value="ECO:0007669"/>
    <property type="project" value="UniProtKB-UniRule"/>
</dbReference>
<feature type="region of interest" description="Disordered" evidence="9">
    <location>
        <begin position="226"/>
        <end position="258"/>
    </location>
</feature>
<dbReference type="SMART" id="SM00393">
    <property type="entry name" value="R3H"/>
    <property type="match status" value="1"/>
</dbReference>
<dbReference type="SUPFAM" id="SSF82708">
    <property type="entry name" value="R3H domain"/>
    <property type="match status" value="1"/>
</dbReference>
<feature type="compositionally biased region" description="Acidic residues" evidence="9">
    <location>
        <begin position="309"/>
        <end position="322"/>
    </location>
</feature>
<feature type="compositionally biased region" description="Low complexity" evidence="9">
    <location>
        <begin position="13"/>
        <end position="25"/>
    </location>
</feature>
<dbReference type="InterPro" id="IPR034082">
    <property type="entry name" value="R3H_G-patch"/>
</dbReference>
<feature type="compositionally biased region" description="Basic and acidic residues" evidence="9">
    <location>
        <begin position="82"/>
        <end position="94"/>
    </location>
</feature>
<feature type="region of interest" description="Disordered" evidence="9">
    <location>
        <begin position="372"/>
        <end position="393"/>
    </location>
</feature>
<dbReference type="InterPro" id="IPR000467">
    <property type="entry name" value="G_patch_dom"/>
</dbReference>
<dbReference type="CDD" id="cd02646">
    <property type="entry name" value="R3H_G-patch"/>
    <property type="match status" value="1"/>
</dbReference>
<feature type="region of interest" description="Disordered" evidence="9">
    <location>
        <begin position="275"/>
        <end position="351"/>
    </location>
</feature>
<evidence type="ECO:0000313" key="12">
    <source>
        <dbReference type="EMBL" id="KAK1766367.1"/>
    </source>
</evidence>
<feature type="compositionally biased region" description="Polar residues" evidence="9">
    <location>
        <begin position="378"/>
        <end position="393"/>
    </location>
</feature>
<evidence type="ECO:0000313" key="13">
    <source>
        <dbReference type="Proteomes" id="UP001244011"/>
    </source>
</evidence>
<dbReference type="GO" id="GO:0005737">
    <property type="term" value="C:cytoplasm"/>
    <property type="evidence" value="ECO:0007669"/>
    <property type="project" value="UniProtKB-SubCell"/>
</dbReference>
<evidence type="ECO:0000256" key="6">
    <source>
        <dbReference type="ARBA" id="ARBA00022664"/>
    </source>
</evidence>
<dbReference type="GO" id="GO:0006397">
    <property type="term" value="P:mRNA processing"/>
    <property type="evidence" value="ECO:0007669"/>
    <property type="project" value="UniProtKB-KW"/>
</dbReference>
<evidence type="ECO:0000256" key="9">
    <source>
        <dbReference type="SAM" id="MobiDB-lite"/>
    </source>
</evidence>
<feature type="domain" description="G-patch" evidence="10">
    <location>
        <begin position="611"/>
        <end position="656"/>
    </location>
</feature>
<keyword evidence="5" id="KW-0963">Cytoplasm</keyword>
<dbReference type="InterPro" id="IPR051189">
    <property type="entry name" value="Splicing_assoc_domain"/>
</dbReference>
<feature type="compositionally biased region" description="Polar residues" evidence="9">
    <location>
        <begin position="123"/>
        <end position="143"/>
    </location>
</feature>